<dbReference type="Proteomes" id="UP001055072">
    <property type="component" value="Unassembled WGS sequence"/>
</dbReference>
<comment type="caution">
    <text evidence="1">The sequence shown here is derived from an EMBL/GenBank/DDBJ whole genome shotgun (WGS) entry which is preliminary data.</text>
</comment>
<protein>
    <submittedName>
        <fullName evidence="1">Glycoside hydrolase family 3 protein</fullName>
    </submittedName>
</protein>
<evidence type="ECO:0000313" key="1">
    <source>
        <dbReference type="EMBL" id="KAI0087613.1"/>
    </source>
</evidence>
<gene>
    <name evidence="1" type="ORF">BDY19DRAFT_892932</name>
</gene>
<organism evidence="1 2">
    <name type="scientific">Irpex rosettiformis</name>
    <dbReference type="NCBI Taxonomy" id="378272"/>
    <lineage>
        <taxon>Eukaryota</taxon>
        <taxon>Fungi</taxon>
        <taxon>Dikarya</taxon>
        <taxon>Basidiomycota</taxon>
        <taxon>Agaricomycotina</taxon>
        <taxon>Agaricomycetes</taxon>
        <taxon>Polyporales</taxon>
        <taxon>Irpicaceae</taxon>
        <taxon>Irpex</taxon>
    </lineage>
</organism>
<evidence type="ECO:0000313" key="2">
    <source>
        <dbReference type="Proteomes" id="UP001055072"/>
    </source>
</evidence>
<proteinExistence type="predicted"/>
<dbReference type="EMBL" id="MU274917">
    <property type="protein sequence ID" value="KAI0087613.1"/>
    <property type="molecule type" value="Genomic_DNA"/>
</dbReference>
<reference evidence="1" key="1">
    <citation type="journal article" date="2021" name="Environ. Microbiol.">
        <title>Gene family expansions and transcriptome signatures uncover fungal adaptations to wood decay.</title>
        <authorList>
            <person name="Hage H."/>
            <person name="Miyauchi S."/>
            <person name="Viragh M."/>
            <person name="Drula E."/>
            <person name="Min B."/>
            <person name="Chaduli D."/>
            <person name="Navarro D."/>
            <person name="Favel A."/>
            <person name="Norest M."/>
            <person name="Lesage-Meessen L."/>
            <person name="Balint B."/>
            <person name="Merenyi Z."/>
            <person name="de Eugenio L."/>
            <person name="Morin E."/>
            <person name="Martinez A.T."/>
            <person name="Baldrian P."/>
            <person name="Stursova M."/>
            <person name="Martinez M.J."/>
            <person name="Novotny C."/>
            <person name="Magnuson J.K."/>
            <person name="Spatafora J.W."/>
            <person name="Maurice S."/>
            <person name="Pangilinan J."/>
            <person name="Andreopoulos W."/>
            <person name="LaButti K."/>
            <person name="Hundley H."/>
            <person name="Na H."/>
            <person name="Kuo A."/>
            <person name="Barry K."/>
            <person name="Lipzen A."/>
            <person name="Henrissat B."/>
            <person name="Riley R."/>
            <person name="Ahrendt S."/>
            <person name="Nagy L.G."/>
            <person name="Grigoriev I.V."/>
            <person name="Martin F."/>
            <person name="Rosso M.N."/>
        </authorList>
    </citation>
    <scope>NUCLEOTIDE SEQUENCE</scope>
    <source>
        <strain evidence="1">CBS 384.51</strain>
    </source>
</reference>
<sequence>MSELSEEIRREVGQHFVFGFHGHDIGDDITKLISQYYLGNVILMKRNIRDVEQVHGLIQKLQRIAKDAGHERPLMIGIDQENGLVSAFSTEECGTQFPGAMAVAASGSTDLAEKVAYGSASEMRIAGINWDYSPVADVNSDPRNPVIGVRSFGDDPQEVARYVSAVSKGLTEARVAPSAKHFPGHGNTHVDSHLSLPRIMASKETLAATELVPFKALVEDQVATIMTGHMALPMITGDDTPCSLSREITTDLLRKEMHYEGLIVTDCLEMEAVAENYGSEGGAVLALQAGADVVMICHTLGRQQGAIEKTYSAISDGSLSILSLKDSGRRVAALKTQFASTWDEVLSSSIDMDEWTALKHRNAYLARSAYEASTTVLRDGEDTLPLSPSSGSILVLTPRMESINLAVDDADGVLRDGQGRLRNTAGPSYNAFAAAVSQRTSIQHVVYGPGEEVPNDLLRSASSIVFATRNGFDKGSWQVDCLRSLLKVLHEKPLVVVSTCAPYDVLDFEDFPGAVLSTMEFTVSALETAVKVIFGETEGKGRIPVHLL</sequence>
<keyword evidence="1" id="KW-0378">Hydrolase</keyword>
<accession>A0ACB8TZU3</accession>
<name>A0ACB8TZU3_9APHY</name>
<keyword evidence="2" id="KW-1185">Reference proteome</keyword>